<dbReference type="Proteomes" id="UP000322000">
    <property type="component" value="Chromosome 4"/>
</dbReference>
<protein>
    <submittedName>
        <fullName evidence="3">Carbohydrate sulfotransferase 3</fullName>
    </submittedName>
</protein>
<dbReference type="OrthoDB" id="6138663at2759"/>
<dbReference type="PANTHER" id="PTHR10704">
    <property type="entry name" value="CARBOHYDRATE SULFOTRANSFERASE"/>
    <property type="match status" value="1"/>
</dbReference>
<dbReference type="KEGG" id="tnl:113492552"/>
<dbReference type="InterPro" id="IPR000863">
    <property type="entry name" value="Sulfotransferase_dom"/>
</dbReference>
<dbReference type="PANTHER" id="PTHR10704:SF44">
    <property type="entry name" value="LD35051P-RELATED"/>
    <property type="match status" value="1"/>
</dbReference>
<feature type="domain" description="Sulfotransferase" evidence="1">
    <location>
        <begin position="113"/>
        <end position="383"/>
    </location>
</feature>
<dbReference type="FunCoup" id="A0A7E5VC37">
    <property type="interactions" value="229"/>
</dbReference>
<dbReference type="InterPro" id="IPR027417">
    <property type="entry name" value="P-loop_NTPase"/>
</dbReference>
<keyword evidence="2" id="KW-1185">Reference proteome</keyword>
<dbReference type="AlphaFoldDB" id="A0A7E5VC37"/>
<dbReference type="SUPFAM" id="SSF52540">
    <property type="entry name" value="P-loop containing nucleoside triphosphate hydrolases"/>
    <property type="match status" value="1"/>
</dbReference>
<evidence type="ECO:0000313" key="3">
    <source>
        <dbReference type="RefSeq" id="XP_026725854.1"/>
    </source>
</evidence>
<organism evidence="2 3">
    <name type="scientific">Trichoplusia ni</name>
    <name type="common">Cabbage looper</name>
    <dbReference type="NCBI Taxonomy" id="7111"/>
    <lineage>
        <taxon>Eukaryota</taxon>
        <taxon>Metazoa</taxon>
        <taxon>Ecdysozoa</taxon>
        <taxon>Arthropoda</taxon>
        <taxon>Hexapoda</taxon>
        <taxon>Insecta</taxon>
        <taxon>Pterygota</taxon>
        <taxon>Neoptera</taxon>
        <taxon>Endopterygota</taxon>
        <taxon>Lepidoptera</taxon>
        <taxon>Glossata</taxon>
        <taxon>Ditrysia</taxon>
        <taxon>Noctuoidea</taxon>
        <taxon>Noctuidae</taxon>
        <taxon>Plusiinae</taxon>
        <taxon>Trichoplusia</taxon>
    </lineage>
</organism>
<sequence>MLRRVNFYLICCAFGLSVLLILAGSRYADNTYYRPSIENRRNIRNFLKVDDPLDDMYMQSVTTNSYNGSPDIEKILNKTRYQIKYNLSKYNFSKSGVRELEDLVMESGGKPLHHLIVSTWRSGTTFLGELLNSIPGTFYYYEPFMKDGEVQKRGPLDADRALTVMKDMFKCRYTDKDYYEYGKKRINQFSHNTRLWDHCKYKRELCYDSEFTSRLCRLFPFMIMKVLRVRLRLIQSLLDDKELNLKVLLLIRDPRGVMESRRHRSWCPPSPDCWNPSLVCADMISDYVAAGRLLQQYPDKLMVLRYEELALKPNVTAHRILKFLKVDNTPQMSEFLQTHTNVEVAGVSSTFRVSREVPFRWKYILDFDYVEKVQMACKEAMLLWGYRLAYNATHMKSTEFNPIEDYTISQ</sequence>
<name>A0A7E5VC37_TRINI</name>
<dbReference type="Pfam" id="PF00685">
    <property type="entry name" value="Sulfotransfer_1"/>
    <property type="match status" value="1"/>
</dbReference>
<dbReference type="GO" id="GO:0006044">
    <property type="term" value="P:N-acetylglucosamine metabolic process"/>
    <property type="evidence" value="ECO:0007669"/>
    <property type="project" value="TreeGrafter"/>
</dbReference>
<proteinExistence type="predicted"/>
<dbReference type="InterPro" id="IPR051135">
    <property type="entry name" value="Gal/GlcNAc/GalNAc_ST"/>
</dbReference>
<dbReference type="Gene3D" id="3.40.50.300">
    <property type="entry name" value="P-loop containing nucleotide triphosphate hydrolases"/>
    <property type="match status" value="1"/>
</dbReference>
<accession>A0A7E5VC37</accession>
<reference evidence="3" key="1">
    <citation type="submission" date="2025-08" db="UniProtKB">
        <authorList>
            <consortium name="RefSeq"/>
        </authorList>
    </citation>
    <scope>IDENTIFICATION</scope>
</reference>
<gene>
    <name evidence="3" type="primary">LOC113492552</name>
</gene>
<dbReference type="InParanoid" id="A0A7E5VC37"/>
<evidence type="ECO:0000313" key="2">
    <source>
        <dbReference type="Proteomes" id="UP000322000"/>
    </source>
</evidence>
<evidence type="ECO:0000259" key="1">
    <source>
        <dbReference type="Pfam" id="PF00685"/>
    </source>
</evidence>
<dbReference type="GO" id="GO:0001517">
    <property type="term" value="F:N-acetylglucosamine 6-O-sulfotransferase activity"/>
    <property type="evidence" value="ECO:0007669"/>
    <property type="project" value="TreeGrafter"/>
</dbReference>
<dbReference type="GeneID" id="113492552"/>
<dbReference type="GO" id="GO:0006790">
    <property type="term" value="P:sulfur compound metabolic process"/>
    <property type="evidence" value="ECO:0007669"/>
    <property type="project" value="TreeGrafter"/>
</dbReference>
<dbReference type="RefSeq" id="XP_026725854.1">
    <property type="nucleotide sequence ID" value="XM_026870053.1"/>
</dbReference>